<dbReference type="PANTHER" id="PTHR34001:SF3">
    <property type="entry name" value="BLL7405 PROTEIN"/>
    <property type="match status" value="1"/>
</dbReference>
<organism evidence="8 9">
    <name type="scientific">Afipia broomeae ATCC 49717</name>
    <dbReference type="NCBI Taxonomy" id="883078"/>
    <lineage>
        <taxon>Bacteria</taxon>
        <taxon>Pseudomonadati</taxon>
        <taxon>Pseudomonadota</taxon>
        <taxon>Alphaproteobacteria</taxon>
        <taxon>Hyphomicrobiales</taxon>
        <taxon>Nitrobacteraceae</taxon>
        <taxon>Afipia</taxon>
    </lineage>
</organism>
<dbReference type="eggNOG" id="COG3637">
    <property type="taxonomic scope" value="Bacteria"/>
</dbReference>
<sequence length="242" mass="25716">MGHRFALAAFSAALLASTASFAADMGPRTYTKAPVYAPAPIYNWTGFYAGVHIGAAFGGDNGFTTTDPTLVGSNRDAAFLGGGQIGADYQFAPNWLVGIEGQISGLSNSDRTFTSGVNSFRDRSDWLASVTGRLGYTWGPGLIYAKGGVAFRDDNGLAATAGFLPAVTDRKSTGYTVGGGLEYMFAPAWSAKVEYQYYNFDTTNVAYTNAGARALSYTDDIHTVKVGLNYRFNWGGPVVAKY</sequence>
<feature type="domain" description="Outer membrane protein beta-barrel" evidence="7">
    <location>
        <begin position="41"/>
        <end position="232"/>
    </location>
</feature>
<comment type="caution">
    <text evidence="8">The sequence shown here is derived from an EMBL/GenBank/DDBJ whole genome shotgun (WGS) entry which is preliminary data.</text>
</comment>
<evidence type="ECO:0000256" key="3">
    <source>
        <dbReference type="ARBA" id="ARBA00023136"/>
    </source>
</evidence>
<dbReference type="Proteomes" id="UP000001096">
    <property type="component" value="Unassembled WGS sequence"/>
</dbReference>
<keyword evidence="4" id="KW-0998">Cell outer membrane</keyword>
<dbReference type="GO" id="GO:0009279">
    <property type="term" value="C:cell outer membrane"/>
    <property type="evidence" value="ECO:0007669"/>
    <property type="project" value="UniProtKB-SubCell"/>
</dbReference>
<comment type="subcellular location">
    <subcellularLocation>
        <location evidence="1">Cell outer membrane</location>
    </subcellularLocation>
</comment>
<dbReference type="RefSeq" id="WP_006023054.1">
    <property type="nucleotide sequence ID" value="NZ_KB375284.1"/>
</dbReference>
<feature type="signal peptide" evidence="6">
    <location>
        <begin position="1"/>
        <end position="22"/>
    </location>
</feature>
<evidence type="ECO:0000313" key="9">
    <source>
        <dbReference type="Proteomes" id="UP000001096"/>
    </source>
</evidence>
<keyword evidence="9" id="KW-1185">Reference proteome</keyword>
<protein>
    <recommendedName>
        <fullName evidence="7">Outer membrane protein beta-barrel domain-containing protein</fullName>
    </recommendedName>
</protein>
<keyword evidence="2 6" id="KW-0732">Signal</keyword>
<dbReference type="HOGENOM" id="CLU_037100_0_1_5"/>
<dbReference type="PATRIC" id="fig|883078.3.peg.4496"/>
<comment type="similarity">
    <text evidence="5">Belongs to the Omp25/RopB family.</text>
</comment>
<evidence type="ECO:0000259" key="7">
    <source>
        <dbReference type="Pfam" id="PF13505"/>
    </source>
</evidence>
<dbReference type="PANTHER" id="PTHR34001">
    <property type="entry name" value="BLL7405 PROTEIN"/>
    <property type="match status" value="1"/>
</dbReference>
<evidence type="ECO:0000256" key="6">
    <source>
        <dbReference type="SAM" id="SignalP"/>
    </source>
</evidence>
<evidence type="ECO:0000256" key="4">
    <source>
        <dbReference type="ARBA" id="ARBA00023237"/>
    </source>
</evidence>
<evidence type="ECO:0000313" key="8">
    <source>
        <dbReference type="EMBL" id="EKS34444.1"/>
    </source>
</evidence>
<dbReference type="EMBL" id="AGWX01000005">
    <property type="protein sequence ID" value="EKS34444.1"/>
    <property type="molecule type" value="Genomic_DNA"/>
</dbReference>
<reference evidence="8 9" key="1">
    <citation type="submission" date="2012-04" db="EMBL/GenBank/DDBJ databases">
        <title>The Genome Sequence of Afipia broomeae ATCC 49717.</title>
        <authorList>
            <consortium name="The Broad Institute Genome Sequencing Platform"/>
            <person name="Earl A."/>
            <person name="Ward D."/>
            <person name="Feldgarden M."/>
            <person name="Gevers D."/>
            <person name="Huys G."/>
            <person name="Walker B."/>
            <person name="Young S.K."/>
            <person name="Zeng Q."/>
            <person name="Gargeya S."/>
            <person name="Fitzgerald M."/>
            <person name="Haas B."/>
            <person name="Abouelleil A."/>
            <person name="Alvarado L."/>
            <person name="Arachchi H.M."/>
            <person name="Berlin A."/>
            <person name="Chapman S.B."/>
            <person name="Goldberg J."/>
            <person name="Griggs A."/>
            <person name="Gujja S."/>
            <person name="Hansen M."/>
            <person name="Howarth C."/>
            <person name="Imamovic A."/>
            <person name="Larimer J."/>
            <person name="McCowen C."/>
            <person name="Montmayeur A."/>
            <person name="Murphy C."/>
            <person name="Neiman D."/>
            <person name="Pearson M."/>
            <person name="Priest M."/>
            <person name="Roberts A."/>
            <person name="Saif S."/>
            <person name="Shea T."/>
            <person name="Sisk P."/>
            <person name="Sykes S."/>
            <person name="Wortman J."/>
            <person name="Nusbaum C."/>
            <person name="Birren B."/>
        </authorList>
    </citation>
    <scope>NUCLEOTIDE SEQUENCE [LARGE SCALE GENOMIC DNA]</scope>
    <source>
        <strain evidence="8 9">ATCC 49717</strain>
    </source>
</reference>
<name>K8P125_9BRAD</name>
<feature type="chain" id="PRO_5003919794" description="Outer membrane protein beta-barrel domain-containing protein" evidence="6">
    <location>
        <begin position="23"/>
        <end position="242"/>
    </location>
</feature>
<evidence type="ECO:0000256" key="1">
    <source>
        <dbReference type="ARBA" id="ARBA00004442"/>
    </source>
</evidence>
<evidence type="ECO:0000256" key="5">
    <source>
        <dbReference type="ARBA" id="ARBA00038306"/>
    </source>
</evidence>
<proteinExistence type="inferred from homology"/>
<dbReference type="SUPFAM" id="SSF56925">
    <property type="entry name" value="OMPA-like"/>
    <property type="match status" value="1"/>
</dbReference>
<dbReference type="Gene3D" id="2.40.160.20">
    <property type="match status" value="1"/>
</dbReference>
<keyword evidence="3" id="KW-0472">Membrane</keyword>
<evidence type="ECO:0000256" key="2">
    <source>
        <dbReference type="ARBA" id="ARBA00022729"/>
    </source>
</evidence>
<gene>
    <name evidence="8" type="ORF">HMPREF9695_04354</name>
</gene>
<dbReference type="AlphaFoldDB" id="K8P125"/>
<dbReference type="InterPro" id="IPR027385">
    <property type="entry name" value="Beta-barrel_OMP"/>
</dbReference>
<dbReference type="Pfam" id="PF13505">
    <property type="entry name" value="OMP_b-brl"/>
    <property type="match status" value="1"/>
</dbReference>
<dbReference type="InterPro" id="IPR051692">
    <property type="entry name" value="OMP-like"/>
</dbReference>
<dbReference type="InterPro" id="IPR011250">
    <property type="entry name" value="OMP/PagP_B-barrel"/>
</dbReference>
<accession>K8P125</accession>